<feature type="region of interest" description="Disordered" evidence="1">
    <location>
        <begin position="245"/>
        <end position="286"/>
    </location>
</feature>
<sequence>MSSNANFEWRLYPSPTVQEISTYQTRAEYLRVREAMTRQRLAEIDFVLTHHHSLNKQGMLYSPCAILDIKALEGWKPAEHGLIEFPRLVEKDDSDPTIESQTHIQTPITPESSSPLHTLLAAGDWLLSKLVTGNKRKFADADFDDLEDSKSKKIKQASYTSNPAGATDDISLPDFQEFLEETCESLERNKADIELQLEFNSRIPVEQLRAQAKIILRPCKENPTPHLREISSIWNIVQLEKLLDRSSPRRSGSSRRRPRTTSSTRSTFVSTVHLPNGSTKGYGSSC</sequence>
<proteinExistence type="predicted"/>
<dbReference type="Proteomes" id="UP000288859">
    <property type="component" value="Unassembled WGS sequence"/>
</dbReference>
<dbReference type="AlphaFoldDB" id="A0A438NF41"/>
<gene>
    <name evidence="2" type="ORF">B0A52_01468</name>
</gene>
<feature type="compositionally biased region" description="Polar residues" evidence="1">
    <location>
        <begin position="276"/>
        <end position="286"/>
    </location>
</feature>
<reference evidence="2 3" key="1">
    <citation type="submission" date="2017-03" db="EMBL/GenBank/DDBJ databases">
        <title>Genomes of endolithic fungi from Antarctica.</title>
        <authorList>
            <person name="Coleine C."/>
            <person name="Masonjones S."/>
            <person name="Stajich J.E."/>
        </authorList>
    </citation>
    <scope>NUCLEOTIDE SEQUENCE [LARGE SCALE GENOMIC DNA]</scope>
    <source>
        <strain evidence="2 3">CCFEE 6314</strain>
    </source>
</reference>
<accession>A0A438NF41</accession>
<protein>
    <submittedName>
        <fullName evidence="2">Uncharacterized protein</fullName>
    </submittedName>
</protein>
<evidence type="ECO:0000313" key="2">
    <source>
        <dbReference type="EMBL" id="RVX74343.1"/>
    </source>
</evidence>
<evidence type="ECO:0000256" key="1">
    <source>
        <dbReference type="SAM" id="MobiDB-lite"/>
    </source>
</evidence>
<dbReference type="EMBL" id="NAJM01000004">
    <property type="protein sequence ID" value="RVX74343.1"/>
    <property type="molecule type" value="Genomic_DNA"/>
</dbReference>
<comment type="caution">
    <text evidence="2">The sequence shown here is derived from an EMBL/GenBank/DDBJ whole genome shotgun (WGS) entry which is preliminary data.</text>
</comment>
<name>A0A438NF41_EXOME</name>
<evidence type="ECO:0000313" key="3">
    <source>
        <dbReference type="Proteomes" id="UP000288859"/>
    </source>
</evidence>
<organism evidence="2 3">
    <name type="scientific">Exophiala mesophila</name>
    <name type="common">Black yeast-like fungus</name>
    <dbReference type="NCBI Taxonomy" id="212818"/>
    <lineage>
        <taxon>Eukaryota</taxon>
        <taxon>Fungi</taxon>
        <taxon>Dikarya</taxon>
        <taxon>Ascomycota</taxon>
        <taxon>Pezizomycotina</taxon>
        <taxon>Eurotiomycetes</taxon>
        <taxon>Chaetothyriomycetidae</taxon>
        <taxon>Chaetothyriales</taxon>
        <taxon>Herpotrichiellaceae</taxon>
        <taxon>Exophiala</taxon>
    </lineage>
</organism>